<protein>
    <submittedName>
        <fullName evidence="1">Uncharacterized protein</fullName>
    </submittedName>
</protein>
<sequence>MLLHARTSMESYCQQMKPNIDHDTEPTKYFLCEKVGVVEGEVGASCPFSEIKDAVVEN</sequence>
<dbReference type="EMBL" id="KN652425">
    <property type="protein sequence ID" value="KHN28787.1"/>
    <property type="molecule type" value="Genomic_DNA"/>
</dbReference>
<evidence type="ECO:0000313" key="1">
    <source>
        <dbReference type="EMBL" id="KHN28787.1"/>
    </source>
</evidence>
<reference evidence="1" key="1">
    <citation type="submission" date="2014-07" db="EMBL/GenBank/DDBJ databases">
        <title>Identification of a novel salt tolerance gene in wild soybean by whole-genome sequencing.</title>
        <authorList>
            <person name="Lam H.-M."/>
            <person name="Qi X."/>
            <person name="Li M.-W."/>
            <person name="Liu X."/>
            <person name="Xie M."/>
            <person name="Ni M."/>
            <person name="Xu X."/>
        </authorList>
    </citation>
    <scope>NUCLEOTIDE SEQUENCE [LARGE SCALE GENOMIC DNA]</scope>
    <source>
        <tissue evidence="1">Root</tissue>
    </source>
</reference>
<dbReference type="InterPro" id="IPR007750">
    <property type="entry name" value="DUF674"/>
</dbReference>
<accession>A0A0B2RAS4</accession>
<dbReference type="Pfam" id="PF05056">
    <property type="entry name" value="DUF674"/>
    <property type="match status" value="1"/>
</dbReference>
<organism evidence="1">
    <name type="scientific">Glycine soja</name>
    <name type="common">Wild soybean</name>
    <dbReference type="NCBI Taxonomy" id="3848"/>
    <lineage>
        <taxon>Eukaryota</taxon>
        <taxon>Viridiplantae</taxon>
        <taxon>Streptophyta</taxon>
        <taxon>Embryophyta</taxon>
        <taxon>Tracheophyta</taxon>
        <taxon>Spermatophyta</taxon>
        <taxon>Magnoliopsida</taxon>
        <taxon>eudicotyledons</taxon>
        <taxon>Gunneridae</taxon>
        <taxon>Pentapetalae</taxon>
        <taxon>rosids</taxon>
        <taxon>fabids</taxon>
        <taxon>Fabales</taxon>
        <taxon>Fabaceae</taxon>
        <taxon>Papilionoideae</taxon>
        <taxon>50 kb inversion clade</taxon>
        <taxon>NPAAA clade</taxon>
        <taxon>indigoferoid/millettioid clade</taxon>
        <taxon>Phaseoleae</taxon>
        <taxon>Glycine</taxon>
        <taxon>Glycine subgen. Soja</taxon>
    </lineage>
</organism>
<name>A0A0B2RAS4_GLYSO</name>
<proteinExistence type="predicted"/>
<dbReference type="Proteomes" id="UP000053555">
    <property type="component" value="Unassembled WGS sequence"/>
</dbReference>
<gene>
    <name evidence="1" type="ORF">glysoja_040221</name>
</gene>
<dbReference type="AlphaFoldDB" id="A0A0B2RAS4"/>